<proteinExistence type="predicted"/>
<dbReference type="InterPro" id="IPR003768">
    <property type="entry name" value="ScpA"/>
</dbReference>
<dbReference type="Pfam" id="PF02616">
    <property type="entry name" value="SMC_ScpA"/>
    <property type="match status" value="1"/>
</dbReference>
<dbReference type="Gene3D" id="1.10.10.580">
    <property type="entry name" value="Structural maintenance of chromosome 1. Chain E"/>
    <property type="match status" value="1"/>
</dbReference>
<protein>
    <submittedName>
        <fullName evidence="1">Segregation/condensation protein A</fullName>
    </submittedName>
</protein>
<comment type="caution">
    <text evidence="1">The sequence shown here is derived from an EMBL/GenBank/DDBJ whole genome shotgun (WGS) entry which is preliminary data.</text>
</comment>
<evidence type="ECO:0000313" key="2">
    <source>
        <dbReference type="Proteomes" id="UP000590964"/>
    </source>
</evidence>
<dbReference type="PANTHER" id="PTHR33969:SF2">
    <property type="entry name" value="SEGREGATION AND CONDENSATION PROTEIN A"/>
    <property type="match status" value="1"/>
</dbReference>
<name>A0A7J4K1M0_9ARCH</name>
<evidence type="ECO:0000313" key="1">
    <source>
        <dbReference type="EMBL" id="HIH21416.1"/>
    </source>
</evidence>
<reference evidence="2" key="1">
    <citation type="journal article" date="2020" name="bioRxiv">
        <title>A rank-normalized archaeal taxonomy based on genome phylogeny resolves widespread incomplete and uneven classifications.</title>
        <authorList>
            <person name="Rinke C."/>
            <person name="Chuvochina M."/>
            <person name="Mussig A.J."/>
            <person name="Chaumeil P.-A."/>
            <person name="Waite D.W."/>
            <person name="Whitman W.B."/>
            <person name="Parks D.H."/>
            <person name="Hugenholtz P."/>
        </authorList>
    </citation>
    <scope>NUCLEOTIDE SEQUENCE [LARGE SCALE GENOMIC DNA]</scope>
</reference>
<dbReference type="AlphaFoldDB" id="A0A7J4K1M0"/>
<accession>A0A7J4K1M0</accession>
<gene>
    <name evidence="1" type="ORF">HA222_01980</name>
</gene>
<dbReference type="PANTHER" id="PTHR33969">
    <property type="entry name" value="SEGREGATION AND CONDENSATION PROTEIN A"/>
    <property type="match status" value="1"/>
</dbReference>
<dbReference type="InterPro" id="IPR023093">
    <property type="entry name" value="ScpA-like_C"/>
</dbReference>
<dbReference type="EMBL" id="DUFW01000028">
    <property type="protein sequence ID" value="HIH21416.1"/>
    <property type="molecule type" value="Genomic_DNA"/>
</dbReference>
<dbReference type="Gene3D" id="6.10.250.2410">
    <property type="match status" value="1"/>
</dbReference>
<organism evidence="1 2">
    <name type="scientific">Candidatus Iainarchaeum sp</name>
    <dbReference type="NCBI Taxonomy" id="3101447"/>
    <lineage>
        <taxon>Archaea</taxon>
        <taxon>Candidatus Iainarchaeota</taxon>
        <taxon>Candidatus Iainarchaeia</taxon>
        <taxon>Candidatus Iainarchaeales</taxon>
        <taxon>Candidatus Iainarchaeaceae</taxon>
        <taxon>Candidatus Iainarchaeum</taxon>
    </lineage>
</organism>
<dbReference type="Proteomes" id="UP000590964">
    <property type="component" value="Unassembled WGS sequence"/>
</dbReference>
<sequence length="243" mass="27820">MQAIEQPFVQSESLEQEKPVDLVELIYAPDWKTMLIDLVQGERMDPWNIDVTELAGKYYAKIQSLSGTSLRIPANAMLCSAILLRFKAKRLRIASIEEIEDEMQKEENARNAKLFDAFEPVLKNPRMLREGKVSLNDLVLAIEGMMEKTREKALKKKLSMPDFKIPLETENIEEKTQKVMELIANNADSKGLCLFSHLIIGKSVPEIVDTFVPVLFLCKNGKINAWQEEWFGEIFIQLTKESD</sequence>